<dbReference type="Gene3D" id="2.60.40.10">
    <property type="entry name" value="Immunoglobulins"/>
    <property type="match status" value="1"/>
</dbReference>
<protein>
    <submittedName>
        <fullName evidence="17">Penicillin-binding protein 1A</fullName>
    </submittedName>
</protein>
<comment type="similarity">
    <text evidence="2">In the N-terminal section; belongs to the glycosyltransferase 51 family.</text>
</comment>
<comment type="caution">
    <text evidence="17">The sequence shown here is derived from an EMBL/GenBank/DDBJ whole genome shotgun (WGS) entry which is preliminary data.</text>
</comment>
<evidence type="ECO:0000256" key="9">
    <source>
        <dbReference type="ARBA" id="ARBA00022984"/>
    </source>
</evidence>
<dbReference type="InterPro" id="IPR036950">
    <property type="entry name" value="PBP_transglycosylase"/>
</dbReference>
<keyword evidence="10" id="KW-0511">Multifunctional enzyme</keyword>
<proteinExistence type="inferred from homology"/>
<evidence type="ECO:0000256" key="10">
    <source>
        <dbReference type="ARBA" id="ARBA00023268"/>
    </source>
</evidence>
<dbReference type="Pfam" id="PF00041">
    <property type="entry name" value="fn3"/>
    <property type="match status" value="1"/>
</dbReference>
<keyword evidence="11" id="KW-0961">Cell wall biogenesis/degradation</keyword>
<dbReference type="InterPro" id="IPR012338">
    <property type="entry name" value="Beta-lactam/transpept-like"/>
</dbReference>
<dbReference type="RefSeq" id="WP_111643978.1">
    <property type="nucleotide sequence ID" value="NZ_QLMH01000002.1"/>
</dbReference>
<dbReference type="InterPro" id="IPR036116">
    <property type="entry name" value="FN3_sf"/>
</dbReference>
<evidence type="ECO:0000313" key="17">
    <source>
        <dbReference type="EMBL" id="RAK22117.1"/>
    </source>
</evidence>
<evidence type="ECO:0000259" key="16">
    <source>
        <dbReference type="PROSITE" id="PS50853"/>
    </source>
</evidence>
<feature type="compositionally biased region" description="Low complexity" evidence="14">
    <location>
        <begin position="836"/>
        <end position="845"/>
    </location>
</feature>
<comment type="similarity">
    <text evidence="1">In the C-terminal section; belongs to the transpeptidase family.</text>
</comment>
<dbReference type="GO" id="GO:0008658">
    <property type="term" value="F:penicillin binding"/>
    <property type="evidence" value="ECO:0007669"/>
    <property type="project" value="InterPro"/>
</dbReference>
<dbReference type="InterPro" id="IPR023346">
    <property type="entry name" value="Lysozyme-like_dom_sf"/>
</dbReference>
<dbReference type="CDD" id="cd00063">
    <property type="entry name" value="FN3"/>
    <property type="match status" value="1"/>
</dbReference>
<evidence type="ECO:0000256" key="2">
    <source>
        <dbReference type="ARBA" id="ARBA00007739"/>
    </source>
</evidence>
<evidence type="ECO:0000256" key="8">
    <source>
        <dbReference type="ARBA" id="ARBA00022960"/>
    </source>
</evidence>
<feature type="compositionally biased region" description="Acidic residues" evidence="14">
    <location>
        <begin position="791"/>
        <end position="800"/>
    </location>
</feature>
<feature type="domain" description="Fibronectin type-III" evidence="16">
    <location>
        <begin position="700"/>
        <end position="789"/>
    </location>
</feature>
<keyword evidence="7" id="KW-0378">Hydrolase</keyword>
<dbReference type="PANTHER" id="PTHR32282">
    <property type="entry name" value="BINDING PROTEIN TRANSPEPTIDASE, PUTATIVE-RELATED"/>
    <property type="match status" value="1"/>
</dbReference>
<dbReference type="InterPro" id="IPR001264">
    <property type="entry name" value="Glyco_trans_51"/>
</dbReference>
<gene>
    <name evidence="17" type="ORF">B0I26_102105</name>
</gene>
<keyword evidence="8" id="KW-0133">Cell shape</keyword>
<dbReference type="PANTHER" id="PTHR32282:SF29">
    <property type="entry name" value="PENICILLIN-BINDING PROTEIN 1A"/>
    <property type="match status" value="1"/>
</dbReference>
<dbReference type="EMBL" id="QLMH01000002">
    <property type="protein sequence ID" value="RAK22117.1"/>
    <property type="molecule type" value="Genomic_DNA"/>
</dbReference>
<feature type="region of interest" description="Disordered" evidence="14">
    <location>
        <begin position="1"/>
        <end position="26"/>
    </location>
</feature>
<evidence type="ECO:0000256" key="13">
    <source>
        <dbReference type="ARBA" id="ARBA00049902"/>
    </source>
</evidence>
<dbReference type="InterPro" id="IPR001460">
    <property type="entry name" value="PCN-bd_Tpept"/>
</dbReference>
<keyword evidence="5" id="KW-0328">Glycosyltransferase</keyword>
<dbReference type="SUPFAM" id="SSF49265">
    <property type="entry name" value="Fibronectin type III"/>
    <property type="match status" value="1"/>
</dbReference>
<reference evidence="17 18" key="1">
    <citation type="submission" date="2018-06" db="EMBL/GenBank/DDBJ databases">
        <title>Genomic Encyclopedia of Type Strains, Phase III (KMG-III): the genomes of soil and plant-associated and newly described type strains.</title>
        <authorList>
            <person name="Whitman W."/>
        </authorList>
    </citation>
    <scope>NUCLEOTIDE SEQUENCE [LARGE SCALE GENOMIC DNA]</scope>
    <source>
        <strain evidence="17 18">CGMCC 1.8979</strain>
    </source>
</reference>
<dbReference type="NCBIfam" id="TIGR02074">
    <property type="entry name" value="PBP_1a_fam"/>
    <property type="match status" value="1"/>
</dbReference>
<feature type="compositionally biased region" description="Low complexity" evidence="14">
    <location>
        <begin position="865"/>
        <end position="877"/>
    </location>
</feature>
<dbReference type="SUPFAM" id="SSF56601">
    <property type="entry name" value="beta-lactamase/transpeptidase-like"/>
    <property type="match status" value="1"/>
</dbReference>
<keyword evidence="15" id="KW-0812">Transmembrane</keyword>
<dbReference type="GO" id="GO:0008360">
    <property type="term" value="P:regulation of cell shape"/>
    <property type="evidence" value="ECO:0007669"/>
    <property type="project" value="UniProtKB-KW"/>
</dbReference>
<evidence type="ECO:0000256" key="12">
    <source>
        <dbReference type="ARBA" id="ARBA00034000"/>
    </source>
</evidence>
<dbReference type="AlphaFoldDB" id="A0A327YPC7"/>
<keyword evidence="4" id="KW-0645">Protease</keyword>
<evidence type="ECO:0000256" key="1">
    <source>
        <dbReference type="ARBA" id="ARBA00007090"/>
    </source>
</evidence>
<keyword evidence="3" id="KW-0121">Carboxypeptidase</keyword>
<keyword evidence="6" id="KW-0808">Transferase</keyword>
<organism evidence="17 18">
    <name type="scientific">Paranoxybacillus vitaminiphilus</name>
    <dbReference type="NCBI Taxonomy" id="581036"/>
    <lineage>
        <taxon>Bacteria</taxon>
        <taxon>Bacillati</taxon>
        <taxon>Bacillota</taxon>
        <taxon>Bacilli</taxon>
        <taxon>Bacillales</taxon>
        <taxon>Anoxybacillaceae</taxon>
        <taxon>Paranoxybacillus</taxon>
    </lineage>
</organism>
<keyword evidence="9" id="KW-0573">Peptidoglycan synthesis</keyword>
<feature type="compositionally biased region" description="Low complexity" evidence="14">
    <location>
        <begin position="801"/>
        <end position="816"/>
    </location>
</feature>
<evidence type="ECO:0000313" key="18">
    <source>
        <dbReference type="Proteomes" id="UP000248555"/>
    </source>
</evidence>
<evidence type="ECO:0000256" key="11">
    <source>
        <dbReference type="ARBA" id="ARBA00023316"/>
    </source>
</evidence>
<feature type="compositionally biased region" description="Acidic residues" evidence="14">
    <location>
        <begin position="817"/>
        <end position="828"/>
    </location>
</feature>
<keyword evidence="18" id="KW-1185">Reference proteome</keyword>
<evidence type="ECO:0000256" key="7">
    <source>
        <dbReference type="ARBA" id="ARBA00022801"/>
    </source>
</evidence>
<dbReference type="SUPFAM" id="SSF53955">
    <property type="entry name" value="Lysozyme-like"/>
    <property type="match status" value="1"/>
</dbReference>
<dbReference type="Proteomes" id="UP000248555">
    <property type="component" value="Unassembled WGS sequence"/>
</dbReference>
<feature type="transmembrane region" description="Helical" evidence="15">
    <location>
        <begin position="35"/>
        <end position="59"/>
    </location>
</feature>
<dbReference type="GO" id="GO:0008955">
    <property type="term" value="F:peptidoglycan glycosyltransferase activity"/>
    <property type="evidence" value="ECO:0007669"/>
    <property type="project" value="UniProtKB-EC"/>
</dbReference>
<dbReference type="Pfam" id="PF00912">
    <property type="entry name" value="Transgly"/>
    <property type="match status" value="1"/>
</dbReference>
<name>A0A327YPC7_9BACL</name>
<evidence type="ECO:0000256" key="5">
    <source>
        <dbReference type="ARBA" id="ARBA00022676"/>
    </source>
</evidence>
<evidence type="ECO:0000256" key="4">
    <source>
        <dbReference type="ARBA" id="ARBA00022670"/>
    </source>
</evidence>
<dbReference type="GO" id="GO:0009252">
    <property type="term" value="P:peptidoglycan biosynthetic process"/>
    <property type="evidence" value="ECO:0007669"/>
    <property type="project" value="UniProtKB-KW"/>
</dbReference>
<dbReference type="FunFam" id="1.10.3810.10:FF:000001">
    <property type="entry name" value="Penicillin-binding protein 1A"/>
    <property type="match status" value="1"/>
</dbReference>
<dbReference type="Pfam" id="PF00905">
    <property type="entry name" value="Transpeptidase"/>
    <property type="match status" value="1"/>
</dbReference>
<sequence length="897" mass="98473">MTGEYRSRVERKHAKKQSKQKKSGKQKKSSLLKKLVLSLLLLGVIGMVSGIATFAYFVIDAPPLDEAKIKDPLSSTIYDMNGHKIAELGAEGQKRTYISYKEIPKVLEEAVLATEDVRFYEHHGLDFIRLGAAVIANVKEGFGAEGASTITQQVVKLSFLSPEKTLKRKAQEAWLAFRLEQKYSKQEILEMYLNKVYYSNRIYGVKKAAEFYFDKTDLNDLTLAEAALLAGLPQSPNNYNPYKYPEAAEKRRNVVLSLMEKHGFITKEEAEKAKKIPVKSMLAKNKQDTAIPYDAFIDQVIKEVTDEADVNVFEDGLKIYTTLDPEAQKYVEDLLNSDKYFTDKKDLQAGIALLDTKTGEIRALGGGRDKEGVAFGFNFATERVGQPGSTIKPILDYGPAIEYLKWSTYHQLVDEPYSYSDGTPIKNWDGSYQGQMSMRVALAKSRNIPALKALQKVGLERAKKFANKLGMGFDEIYESYAVGGLSDGVSPLQMAGAYSAFGNNGVYIKPHAVKKIVFPDNTEIDLTPEPKAAMKDYTAYMITDMLKSVVKPGGTGTLANVPGLHIAGKTGTTNYDKETRRKFGLPEGAVPDSWFIGYTPNYTAAVWTGFSKRSDTAYLSTREQKIPRLLFKAVISHVDDGKGGDFKMPKSVVKLPIKKGSNPPMIAGKYTPETEIVYECFVKGAEPTEIAEDKPEPLSPVTNLQAVYDAATNSISLSWGYNNEELEDITFEVRITNDKGESQVLTASDLSLTLTGPTPGAVYTFEVTAVREKEQSRSEPVATTVTVPGESTDDQDDSEEQPSPGDNPDNNGQPNGNDDDDGDEDNEDNGNHNEPGDNVDQVTPPQTNPTTPPPGNNNGNGTGNGNNHSGTGTGANNVNLPNSPNRPRVSESSDNTQ</sequence>
<dbReference type="SMART" id="SM00060">
    <property type="entry name" value="FN3"/>
    <property type="match status" value="1"/>
</dbReference>
<evidence type="ECO:0000256" key="15">
    <source>
        <dbReference type="SAM" id="Phobius"/>
    </source>
</evidence>
<dbReference type="PROSITE" id="PS50853">
    <property type="entry name" value="FN3"/>
    <property type="match status" value="1"/>
</dbReference>
<dbReference type="OrthoDB" id="9766909at2"/>
<feature type="region of interest" description="Disordered" evidence="14">
    <location>
        <begin position="772"/>
        <end position="897"/>
    </location>
</feature>
<feature type="compositionally biased region" description="Pro residues" evidence="14">
    <location>
        <begin position="846"/>
        <end position="855"/>
    </location>
</feature>
<evidence type="ECO:0000256" key="14">
    <source>
        <dbReference type="SAM" id="MobiDB-lite"/>
    </source>
</evidence>
<dbReference type="GO" id="GO:0071555">
    <property type="term" value="P:cell wall organization"/>
    <property type="evidence" value="ECO:0007669"/>
    <property type="project" value="UniProtKB-KW"/>
</dbReference>
<evidence type="ECO:0000256" key="6">
    <source>
        <dbReference type="ARBA" id="ARBA00022679"/>
    </source>
</evidence>
<dbReference type="InterPro" id="IPR050396">
    <property type="entry name" value="Glycosyltr_51/Transpeptidase"/>
</dbReference>
<evidence type="ECO:0000256" key="3">
    <source>
        <dbReference type="ARBA" id="ARBA00022645"/>
    </source>
</evidence>
<feature type="compositionally biased region" description="Polar residues" evidence="14">
    <location>
        <begin position="878"/>
        <end position="897"/>
    </location>
</feature>
<dbReference type="Gene3D" id="3.40.710.10">
    <property type="entry name" value="DD-peptidase/beta-lactamase superfamily"/>
    <property type="match status" value="1"/>
</dbReference>
<dbReference type="InterPro" id="IPR013783">
    <property type="entry name" value="Ig-like_fold"/>
</dbReference>
<feature type="compositionally biased region" description="Basic residues" evidence="14">
    <location>
        <begin position="9"/>
        <end position="26"/>
    </location>
</feature>
<dbReference type="GO" id="GO:0006508">
    <property type="term" value="P:proteolysis"/>
    <property type="evidence" value="ECO:0007669"/>
    <property type="project" value="UniProtKB-KW"/>
</dbReference>
<dbReference type="InterPro" id="IPR003961">
    <property type="entry name" value="FN3_dom"/>
</dbReference>
<keyword evidence="15" id="KW-1133">Transmembrane helix</keyword>
<comment type="catalytic activity">
    <reaction evidence="12">
        <text>Preferential cleavage: (Ac)2-L-Lys-D-Ala-|-D-Ala. Also transpeptidation of peptidyl-alanyl moieties that are N-acyl substituents of D-alanine.</text>
        <dbReference type="EC" id="3.4.16.4"/>
    </reaction>
</comment>
<comment type="catalytic activity">
    <reaction evidence="13">
        <text>[GlcNAc-(1-&gt;4)-Mur2Ac(oyl-L-Ala-gamma-D-Glu-L-Lys-D-Ala-D-Ala)](n)-di-trans,octa-cis-undecaprenyl diphosphate + beta-D-GlcNAc-(1-&gt;4)-Mur2Ac(oyl-L-Ala-gamma-D-Glu-L-Lys-D-Ala-D-Ala)-di-trans,octa-cis-undecaprenyl diphosphate = [GlcNAc-(1-&gt;4)-Mur2Ac(oyl-L-Ala-gamma-D-Glu-L-Lys-D-Ala-D-Ala)](n+1)-di-trans,octa-cis-undecaprenyl diphosphate + di-trans,octa-cis-undecaprenyl diphosphate + H(+)</text>
        <dbReference type="Rhea" id="RHEA:23708"/>
        <dbReference type="Rhea" id="RHEA-COMP:9602"/>
        <dbReference type="Rhea" id="RHEA-COMP:9603"/>
        <dbReference type="ChEBI" id="CHEBI:15378"/>
        <dbReference type="ChEBI" id="CHEBI:58405"/>
        <dbReference type="ChEBI" id="CHEBI:60033"/>
        <dbReference type="ChEBI" id="CHEBI:78435"/>
        <dbReference type="EC" id="2.4.99.28"/>
    </reaction>
</comment>
<keyword evidence="15" id="KW-0472">Membrane</keyword>
<accession>A0A327YPC7</accession>
<dbReference type="Gene3D" id="1.10.3810.10">
    <property type="entry name" value="Biosynthetic peptidoglycan transglycosylase-like"/>
    <property type="match status" value="1"/>
</dbReference>
<dbReference type="GO" id="GO:0030288">
    <property type="term" value="C:outer membrane-bounded periplasmic space"/>
    <property type="evidence" value="ECO:0007669"/>
    <property type="project" value="TreeGrafter"/>
</dbReference>
<dbReference type="GO" id="GO:0009002">
    <property type="term" value="F:serine-type D-Ala-D-Ala carboxypeptidase activity"/>
    <property type="evidence" value="ECO:0007669"/>
    <property type="project" value="UniProtKB-EC"/>
</dbReference>